<evidence type="ECO:0000256" key="1">
    <source>
        <dbReference type="ARBA" id="ARBA00010609"/>
    </source>
</evidence>
<evidence type="ECO:0008006" key="9">
    <source>
        <dbReference type="Google" id="ProtNLM"/>
    </source>
</evidence>
<dbReference type="GeneID" id="68119013"/>
<dbReference type="RefSeq" id="XP_044566650.1">
    <property type="nucleotide sequence ID" value="XM_044702246.1"/>
</dbReference>
<dbReference type="Proteomes" id="UP000444721">
    <property type="component" value="Unassembled WGS sequence"/>
</dbReference>
<accession>A0A6A5BXF0</accession>
<dbReference type="VEuPathDB" id="AmoebaDB:NF0049510"/>
<dbReference type="VEuPathDB" id="AmoebaDB:FDP41_011798"/>
<feature type="domain" description="Plastocyanin-like" evidence="6">
    <location>
        <begin position="108"/>
        <end position="222"/>
    </location>
</feature>
<dbReference type="InterPro" id="IPR011707">
    <property type="entry name" value="Cu-oxidase-like_N"/>
</dbReference>
<keyword evidence="4" id="KW-0732">Signal</keyword>
<dbReference type="PROSITE" id="PS00080">
    <property type="entry name" value="MULTICOPPER_OXIDASE2"/>
    <property type="match status" value="1"/>
</dbReference>
<evidence type="ECO:0000256" key="4">
    <source>
        <dbReference type="SAM" id="SignalP"/>
    </source>
</evidence>
<dbReference type="Pfam" id="PF07731">
    <property type="entry name" value="Cu-oxidase_2"/>
    <property type="match status" value="1"/>
</dbReference>
<name>A0A6A5BXF0_NAEFO</name>
<sequence>MFKSSTRFALFTLLIVATLMLCTMVSVHEAKRRKHKCRTRYYYIQAEEVEWDYTPSGRDLMTGEPLSGNNVNNPSQFLLGNKVQKARYIQYTDSTFTTKVPQPKHLGILGPVIRAEVGDRIKVLYRNNATFTNSIHVHGFFYLKTSEGAAYLDGTSGTNPAGPGDAIEPGQTYLYEYEVPERAGPGPDEKVSSLGWMYHSHALSEPAETQSGLMGFIVVTRRGSAKKNGKPKDVDRELFALFKVFDETKSALFNFNVQKYLNASGQLSQETFDRIRNTPKFIDDQAKDSINGLRYHNLKGLVMKKGERVRWYIMSVGSVMDIHPAHWHGNTGFENGIHRTDTVLVGPGQNTIVDMIPDNPGRWMFHCHIDDHIDGGMSATYDVKRRR</sequence>
<evidence type="ECO:0000256" key="3">
    <source>
        <dbReference type="ARBA" id="ARBA00023002"/>
    </source>
</evidence>
<keyword evidence="3" id="KW-0560">Oxidoreductase</keyword>
<dbReference type="InterPro" id="IPR011706">
    <property type="entry name" value="Cu-oxidase_C"/>
</dbReference>
<organism evidence="7 8">
    <name type="scientific">Naegleria fowleri</name>
    <name type="common">Brain eating amoeba</name>
    <dbReference type="NCBI Taxonomy" id="5763"/>
    <lineage>
        <taxon>Eukaryota</taxon>
        <taxon>Discoba</taxon>
        <taxon>Heterolobosea</taxon>
        <taxon>Tetramitia</taxon>
        <taxon>Eutetramitia</taxon>
        <taxon>Vahlkampfiidae</taxon>
        <taxon>Naegleria</taxon>
    </lineage>
</organism>
<dbReference type="VEuPathDB" id="AmoebaDB:NfTy_021770"/>
<protein>
    <recommendedName>
        <fullName evidence="9">Plastocyanin-like domain-containing protein</fullName>
    </recommendedName>
</protein>
<evidence type="ECO:0000313" key="7">
    <source>
        <dbReference type="EMBL" id="KAF0981937.1"/>
    </source>
</evidence>
<keyword evidence="8" id="KW-1185">Reference proteome</keyword>
<evidence type="ECO:0000259" key="5">
    <source>
        <dbReference type="Pfam" id="PF07731"/>
    </source>
</evidence>
<dbReference type="AlphaFoldDB" id="A0A6A5BXF0"/>
<feature type="domain" description="Plastocyanin-like" evidence="5">
    <location>
        <begin position="285"/>
        <end position="384"/>
    </location>
</feature>
<evidence type="ECO:0000256" key="2">
    <source>
        <dbReference type="ARBA" id="ARBA00022723"/>
    </source>
</evidence>
<proteinExistence type="inferred from homology"/>
<dbReference type="GO" id="GO:0016491">
    <property type="term" value="F:oxidoreductase activity"/>
    <property type="evidence" value="ECO:0007669"/>
    <property type="project" value="UniProtKB-KW"/>
</dbReference>
<evidence type="ECO:0000259" key="6">
    <source>
        <dbReference type="Pfam" id="PF07732"/>
    </source>
</evidence>
<dbReference type="PANTHER" id="PTHR11709:SF486">
    <property type="entry name" value="MULTICOPPER OXIDASE"/>
    <property type="match status" value="1"/>
</dbReference>
<dbReference type="EMBL" id="VFQX01000012">
    <property type="protein sequence ID" value="KAF0981937.1"/>
    <property type="molecule type" value="Genomic_DNA"/>
</dbReference>
<dbReference type="Gene3D" id="2.60.40.420">
    <property type="entry name" value="Cupredoxins - blue copper proteins"/>
    <property type="match status" value="1"/>
</dbReference>
<reference evidence="7 8" key="1">
    <citation type="journal article" date="2019" name="Sci. Rep.">
        <title>Nanopore sequencing improves the draft genome of the human pathogenic amoeba Naegleria fowleri.</title>
        <authorList>
            <person name="Liechti N."/>
            <person name="Schurch N."/>
            <person name="Bruggmann R."/>
            <person name="Wittwer M."/>
        </authorList>
    </citation>
    <scope>NUCLEOTIDE SEQUENCE [LARGE SCALE GENOMIC DNA]</scope>
    <source>
        <strain evidence="7 8">ATCC 30894</strain>
    </source>
</reference>
<keyword evidence="2" id="KW-0479">Metal-binding</keyword>
<dbReference type="InterPro" id="IPR002355">
    <property type="entry name" value="Cu_oxidase_Cu_BS"/>
</dbReference>
<dbReference type="Pfam" id="PF07732">
    <property type="entry name" value="Cu-oxidase_3"/>
    <property type="match status" value="1"/>
</dbReference>
<gene>
    <name evidence="7" type="ORF">FDP41_011798</name>
</gene>
<dbReference type="SUPFAM" id="SSF49503">
    <property type="entry name" value="Cupredoxins"/>
    <property type="match status" value="2"/>
</dbReference>
<dbReference type="InterPro" id="IPR045087">
    <property type="entry name" value="Cu-oxidase_fam"/>
</dbReference>
<dbReference type="InterPro" id="IPR008972">
    <property type="entry name" value="Cupredoxin"/>
</dbReference>
<dbReference type="OrthoDB" id="2121828at2759"/>
<dbReference type="InterPro" id="IPR033138">
    <property type="entry name" value="Cu_oxidase_CS"/>
</dbReference>
<evidence type="ECO:0000313" key="8">
    <source>
        <dbReference type="Proteomes" id="UP000444721"/>
    </source>
</evidence>
<comment type="similarity">
    <text evidence="1">Belongs to the multicopper oxidase family.</text>
</comment>
<dbReference type="PANTHER" id="PTHR11709">
    <property type="entry name" value="MULTI-COPPER OXIDASE"/>
    <property type="match status" value="1"/>
</dbReference>
<dbReference type="PROSITE" id="PS00079">
    <property type="entry name" value="MULTICOPPER_OXIDASE1"/>
    <property type="match status" value="1"/>
</dbReference>
<dbReference type="GO" id="GO:0005507">
    <property type="term" value="F:copper ion binding"/>
    <property type="evidence" value="ECO:0007669"/>
    <property type="project" value="InterPro"/>
</dbReference>
<feature type="signal peptide" evidence="4">
    <location>
        <begin position="1"/>
        <end position="30"/>
    </location>
</feature>
<comment type="caution">
    <text evidence="7">The sequence shown here is derived from an EMBL/GenBank/DDBJ whole genome shotgun (WGS) entry which is preliminary data.</text>
</comment>
<feature type="chain" id="PRO_5025623379" description="Plastocyanin-like domain-containing protein" evidence="4">
    <location>
        <begin position="31"/>
        <end position="387"/>
    </location>
</feature>